<reference evidence="2" key="5">
    <citation type="submission" date="2024-05" db="EMBL/GenBank/DDBJ databases">
        <authorList>
            <person name="Sun Q."/>
            <person name="Sedlacek I."/>
        </authorList>
    </citation>
    <scope>NUCLEOTIDE SEQUENCE</scope>
    <source>
        <strain evidence="2">CCM 8778</strain>
    </source>
</reference>
<gene>
    <name evidence="3" type="ORF">CW360_11825</name>
    <name evidence="2" type="ORF">GCM10007363_29970</name>
</gene>
<dbReference type="SUPFAM" id="SSF141371">
    <property type="entry name" value="PilZ domain-like"/>
    <property type="match status" value="1"/>
</dbReference>
<name>A0A2I0CNK8_9PSED</name>
<dbReference type="Pfam" id="PF07238">
    <property type="entry name" value="PilZ"/>
    <property type="match status" value="1"/>
</dbReference>
<dbReference type="RefSeq" id="WP_093987087.1">
    <property type="nucleotide sequence ID" value="NZ_BMDE01000012.1"/>
</dbReference>
<reference evidence="3" key="3">
    <citation type="submission" date="2017-12" db="EMBL/GenBank/DDBJ databases">
        <authorList>
            <person name="Hurst M.R.H."/>
        </authorList>
    </citation>
    <scope>NUCLEOTIDE SEQUENCE [LARGE SCALE GENOMIC DNA]</scope>
    <source>
        <strain evidence="3">ZYSR67-Z</strain>
    </source>
</reference>
<dbReference type="GO" id="GO:0035438">
    <property type="term" value="F:cyclic-di-GMP binding"/>
    <property type="evidence" value="ECO:0007669"/>
    <property type="project" value="InterPro"/>
</dbReference>
<dbReference type="Proteomes" id="UP000242861">
    <property type="component" value="Unassembled WGS sequence"/>
</dbReference>
<reference evidence="5" key="4">
    <citation type="journal article" date="2019" name="Int. J. Syst. Evol. Microbiol.">
        <title>The Global Catalogue of Microorganisms (GCM) 10K type strain sequencing project: providing services to taxonomists for standard genome sequencing and annotation.</title>
        <authorList>
            <consortium name="The Broad Institute Genomics Platform"/>
            <consortium name="The Broad Institute Genome Sequencing Center for Infectious Disease"/>
            <person name="Wu L."/>
            <person name="Ma J."/>
        </authorList>
    </citation>
    <scope>NUCLEOTIDE SEQUENCE [LARGE SCALE GENOMIC DNA]</scope>
    <source>
        <strain evidence="5">CCM 8778</strain>
    </source>
</reference>
<dbReference type="InterPro" id="IPR009875">
    <property type="entry name" value="PilZ_domain"/>
</dbReference>
<dbReference type="Proteomes" id="UP000655550">
    <property type="component" value="Unassembled WGS sequence"/>
</dbReference>
<dbReference type="AlphaFoldDB" id="A0A2I0CNK8"/>
<organism evidence="3 4">
    <name type="scientific">Pseudomonas fluvialis</name>
    <dbReference type="NCBI Taxonomy" id="1793966"/>
    <lineage>
        <taxon>Bacteria</taxon>
        <taxon>Pseudomonadati</taxon>
        <taxon>Pseudomonadota</taxon>
        <taxon>Gammaproteobacteria</taxon>
        <taxon>Pseudomonadales</taxon>
        <taxon>Pseudomonadaceae</taxon>
        <taxon>Pseudomonas</taxon>
    </lineage>
</organism>
<reference evidence="4" key="2">
    <citation type="submission" date="2017-12" db="EMBL/GenBank/DDBJ databases">
        <authorList>
            <person name="Yu X.-Y."/>
        </authorList>
    </citation>
    <scope>NUCLEOTIDE SEQUENCE [LARGE SCALE GENOMIC DNA]</scope>
    <source>
        <strain evidence="4">ZYSR67-Z</strain>
    </source>
</reference>
<feature type="domain" description="PilZ" evidence="1">
    <location>
        <begin position="10"/>
        <end position="96"/>
    </location>
</feature>
<evidence type="ECO:0000259" key="1">
    <source>
        <dbReference type="Pfam" id="PF07238"/>
    </source>
</evidence>
<dbReference type="EMBL" id="BMDE01000012">
    <property type="protein sequence ID" value="GGH97016.1"/>
    <property type="molecule type" value="Genomic_DNA"/>
</dbReference>
<accession>A0A2I0CNK8</accession>
<sequence>MSLDDRAYSEKRDFIRMRVEAEVILEHEGKQYPAKCLDLSSTGMQVEVDAPLQLADRLQVRIPSEHSQLRGLDADVEVVRCSRLDDGRLSLGLTILAMR</sequence>
<comment type="caution">
    <text evidence="3">The sequence shown here is derived from an EMBL/GenBank/DDBJ whole genome shotgun (WGS) entry which is preliminary data.</text>
</comment>
<proteinExistence type="predicted"/>
<keyword evidence="5" id="KW-1185">Reference proteome</keyword>
<evidence type="ECO:0000313" key="3">
    <source>
        <dbReference type="EMBL" id="PKF70702.1"/>
    </source>
</evidence>
<reference evidence="2" key="1">
    <citation type="journal article" date="2014" name="Int. J. Syst. Evol. Microbiol.">
        <title>Complete genome of a new Firmicutes species belonging to the dominant human colonic microbiota ('Ruminococcus bicirculans') reveals two chromosomes and a selective capacity to utilize plant glucans.</title>
        <authorList>
            <consortium name="NISC Comparative Sequencing Program"/>
            <person name="Wegmann U."/>
            <person name="Louis P."/>
            <person name="Goesmann A."/>
            <person name="Henrissat B."/>
            <person name="Duncan S.H."/>
            <person name="Flint H.J."/>
        </authorList>
    </citation>
    <scope>NUCLEOTIDE SEQUENCE</scope>
    <source>
        <strain evidence="2">CCM 8778</strain>
    </source>
</reference>
<evidence type="ECO:0000313" key="4">
    <source>
        <dbReference type="Proteomes" id="UP000242861"/>
    </source>
</evidence>
<dbReference type="EMBL" id="PIYS01000021">
    <property type="protein sequence ID" value="PKF70702.1"/>
    <property type="molecule type" value="Genomic_DNA"/>
</dbReference>
<protein>
    <submittedName>
        <fullName evidence="3">PilZ domain-containing protein</fullName>
    </submittedName>
    <submittedName>
        <fullName evidence="2">Pilus assembly protein</fullName>
    </submittedName>
</protein>
<evidence type="ECO:0000313" key="5">
    <source>
        <dbReference type="Proteomes" id="UP000655550"/>
    </source>
</evidence>
<evidence type="ECO:0000313" key="2">
    <source>
        <dbReference type="EMBL" id="GGH97016.1"/>
    </source>
</evidence>
<dbReference type="Gene3D" id="2.40.10.220">
    <property type="entry name" value="predicted glycosyltransferase like domains"/>
    <property type="match status" value="1"/>
</dbReference>